<dbReference type="InterPro" id="IPR009187">
    <property type="entry name" value="Prok_Ku"/>
</dbReference>
<protein>
    <recommendedName>
        <fullName evidence="2">Non-homologous end joining protein Ku</fullName>
    </recommendedName>
</protein>
<accession>A0A5B8YDM1</accession>
<evidence type="ECO:0000256" key="1">
    <source>
        <dbReference type="ARBA" id="ARBA00023125"/>
    </source>
</evidence>
<dbReference type="NCBIfam" id="TIGR02772">
    <property type="entry name" value="Ku_bact"/>
    <property type="match status" value="1"/>
</dbReference>
<dbReference type="PANTHER" id="PTHR41251">
    <property type="entry name" value="NON-HOMOLOGOUS END JOINING PROTEIN KU"/>
    <property type="match status" value="1"/>
</dbReference>
<comment type="similarity">
    <text evidence="2">Belongs to the prokaryotic Ku family.</text>
</comment>
<dbReference type="Proteomes" id="UP000315995">
    <property type="component" value="Chromosome"/>
</dbReference>
<evidence type="ECO:0000259" key="4">
    <source>
        <dbReference type="SMART" id="SM00559"/>
    </source>
</evidence>
<sequence>MLTSPLARGVAVPKVIWKGHINFGLVNVPVRLYSATRKRKLDFHLIDKRDQSPVGYLKINKDTGREVRPEEVARAIEVDGEKVVVEDDDFEQAEAHTAQNIDIQHFVRREQINPAFFEKPYYLAPMEGAEKSYTLLREVIERTGRVGIAKVVLRKREHLAALMVQDNVVVLEMLRFADELRDPSELDLPAESAGDLGVTTDALEMATELVQRMTRDWKPDQYRDEYREELLELIEDKARRARAGTAEPSSQPEESRPTSGEPGTTEGADLTERLRQSIERGGGSLA</sequence>
<keyword evidence="1 2" id="KW-0238">DNA-binding</keyword>
<reference evidence="5 6" key="1">
    <citation type="submission" date="2019-06" db="EMBL/GenBank/DDBJ databases">
        <title>Persicimonas caeni gen. nov., sp. nov., a predatory bacterium isolated from solar saltern.</title>
        <authorList>
            <person name="Wang S."/>
        </authorList>
    </citation>
    <scope>NUCLEOTIDE SEQUENCE [LARGE SCALE GENOMIC DNA]</scope>
    <source>
        <strain evidence="5 6">YN101</strain>
    </source>
</reference>
<dbReference type="CDD" id="cd00789">
    <property type="entry name" value="KU_like"/>
    <property type="match status" value="1"/>
</dbReference>
<dbReference type="InterPro" id="IPR006164">
    <property type="entry name" value="DNA_bd_Ku70/Ku80"/>
</dbReference>
<keyword evidence="6" id="KW-1185">Reference proteome</keyword>
<keyword evidence="2" id="KW-0233">DNA recombination</keyword>
<feature type="domain" description="Ku" evidence="4">
    <location>
        <begin position="64"/>
        <end position="191"/>
    </location>
</feature>
<keyword evidence="2" id="KW-0234">DNA repair</keyword>
<feature type="compositionally biased region" description="Polar residues" evidence="3">
    <location>
        <begin position="247"/>
        <end position="262"/>
    </location>
</feature>
<dbReference type="GO" id="GO:0006310">
    <property type="term" value="P:DNA recombination"/>
    <property type="evidence" value="ECO:0007669"/>
    <property type="project" value="UniProtKB-KW"/>
</dbReference>
<name>A0A4Y6Q2N4_PERCE</name>
<dbReference type="Pfam" id="PF02735">
    <property type="entry name" value="Ku"/>
    <property type="match status" value="1"/>
</dbReference>
<dbReference type="Gene3D" id="2.40.290.10">
    <property type="match status" value="1"/>
</dbReference>
<evidence type="ECO:0000313" key="6">
    <source>
        <dbReference type="Proteomes" id="UP000315995"/>
    </source>
</evidence>
<dbReference type="EMBL" id="CP041186">
    <property type="protein sequence ID" value="QDG54739.1"/>
    <property type="molecule type" value="Genomic_DNA"/>
</dbReference>
<dbReference type="PIRSF" id="PIRSF006493">
    <property type="entry name" value="Prok_Ku"/>
    <property type="match status" value="1"/>
</dbReference>
<gene>
    <name evidence="2" type="primary">ku</name>
    <name evidence="5" type="ORF">FIV42_29535</name>
</gene>
<dbReference type="AlphaFoldDB" id="A0A4Y6Q2N4"/>
<proteinExistence type="inferred from homology"/>
<dbReference type="SMART" id="SM00559">
    <property type="entry name" value="Ku78"/>
    <property type="match status" value="1"/>
</dbReference>
<dbReference type="HAMAP" id="MF_01875">
    <property type="entry name" value="Prokaryotic_Ku"/>
    <property type="match status" value="1"/>
</dbReference>
<dbReference type="GO" id="GO:0003690">
    <property type="term" value="F:double-stranded DNA binding"/>
    <property type="evidence" value="ECO:0007669"/>
    <property type="project" value="UniProtKB-UniRule"/>
</dbReference>
<comment type="subunit">
    <text evidence="2">Homodimer. Interacts with LigD.</text>
</comment>
<comment type="function">
    <text evidence="2">With LigD forms a non-homologous end joining (NHEJ) DNA repair enzyme, which repairs dsDNA breaks with reduced fidelity. Binds linear dsDNA with 5'- and 3'- overhangs but not closed circular dsDNA nor ssDNA. Recruits and stimulates the ligase activity of LigD.</text>
</comment>
<dbReference type="GO" id="GO:0006303">
    <property type="term" value="P:double-strand break repair via nonhomologous end joining"/>
    <property type="evidence" value="ECO:0007669"/>
    <property type="project" value="UniProtKB-UniRule"/>
</dbReference>
<dbReference type="SUPFAM" id="SSF100939">
    <property type="entry name" value="SPOC domain-like"/>
    <property type="match status" value="1"/>
</dbReference>
<evidence type="ECO:0000313" key="5">
    <source>
        <dbReference type="EMBL" id="QDG54739.1"/>
    </source>
</evidence>
<dbReference type="OrthoDB" id="9795084at2"/>
<keyword evidence="2" id="KW-0227">DNA damage</keyword>
<accession>A0A4Y6Q2N4</accession>
<dbReference type="InterPro" id="IPR016194">
    <property type="entry name" value="SPOC-like_C_dom_sf"/>
</dbReference>
<evidence type="ECO:0000256" key="3">
    <source>
        <dbReference type="SAM" id="MobiDB-lite"/>
    </source>
</evidence>
<dbReference type="PANTHER" id="PTHR41251:SF1">
    <property type="entry name" value="NON-HOMOLOGOUS END JOINING PROTEIN KU"/>
    <property type="match status" value="1"/>
</dbReference>
<organism evidence="5 6">
    <name type="scientific">Persicimonas caeni</name>
    <dbReference type="NCBI Taxonomy" id="2292766"/>
    <lineage>
        <taxon>Bacteria</taxon>
        <taxon>Deltaproteobacteria</taxon>
        <taxon>Bradymonadales</taxon>
        <taxon>Bradymonadaceae</taxon>
        <taxon>Persicimonas</taxon>
    </lineage>
</organism>
<feature type="region of interest" description="Disordered" evidence="3">
    <location>
        <begin position="238"/>
        <end position="286"/>
    </location>
</feature>
<evidence type="ECO:0000256" key="2">
    <source>
        <dbReference type="HAMAP-Rule" id="MF_01875"/>
    </source>
</evidence>